<protein>
    <submittedName>
        <fullName evidence="1">Uncharacterized protein</fullName>
    </submittedName>
</protein>
<reference evidence="1 2" key="1">
    <citation type="submission" date="2020-06" db="EMBL/GenBank/DDBJ databases">
        <authorList>
            <person name="Qiu C."/>
            <person name="Liu Z."/>
        </authorList>
    </citation>
    <scope>NUCLEOTIDE SEQUENCE [LARGE SCALE GENOMIC DNA]</scope>
    <source>
        <strain evidence="1 2">EM 1</strain>
    </source>
</reference>
<dbReference type="RefSeq" id="WP_176802817.1">
    <property type="nucleotide sequence ID" value="NZ_JABXYJ010000003.1"/>
</dbReference>
<accession>A0A850QLG5</accession>
<organism evidence="1 2">
    <name type="scientific">Undibacterium oligocarboniphilum</name>
    <dbReference type="NCBI Taxonomy" id="666702"/>
    <lineage>
        <taxon>Bacteria</taxon>
        <taxon>Pseudomonadati</taxon>
        <taxon>Pseudomonadota</taxon>
        <taxon>Betaproteobacteria</taxon>
        <taxon>Burkholderiales</taxon>
        <taxon>Oxalobacteraceae</taxon>
        <taxon>Undibacterium</taxon>
    </lineage>
</organism>
<proteinExistence type="predicted"/>
<dbReference type="EMBL" id="JABXYJ010000003">
    <property type="protein sequence ID" value="NVO77560.1"/>
    <property type="molecule type" value="Genomic_DNA"/>
</dbReference>
<dbReference type="AlphaFoldDB" id="A0A850QLG5"/>
<sequence length="45" mass="5029">MKPEQRSAQTLPAAGVELQTEKYLRYDDCLLLINFAGCIDDVAID</sequence>
<gene>
    <name evidence="1" type="ORF">HV832_06920</name>
</gene>
<keyword evidence="2" id="KW-1185">Reference proteome</keyword>
<dbReference type="Proteomes" id="UP000588051">
    <property type="component" value="Unassembled WGS sequence"/>
</dbReference>
<evidence type="ECO:0000313" key="1">
    <source>
        <dbReference type="EMBL" id="NVO77560.1"/>
    </source>
</evidence>
<comment type="caution">
    <text evidence="1">The sequence shown here is derived from an EMBL/GenBank/DDBJ whole genome shotgun (WGS) entry which is preliminary data.</text>
</comment>
<name>A0A850QLG5_9BURK</name>
<evidence type="ECO:0000313" key="2">
    <source>
        <dbReference type="Proteomes" id="UP000588051"/>
    </source>
</evidence>